<keyword evidence="2" id="KW-0238">DNA-binding</keyword>
<accession>A0A5P2GAE3</accession>
<dbReference type="InterPro" id="IPR010982">
    <property type="entry name" value="Lambda_DNA-bd_dom_sf"/>
</dbReference>
<dbReference type="OrthoDB" id="667031at2"/>
<keyword evidence="3" id="KW-0804">Transcription</keyword>
<dbReference type="SUPFAM" id="SSF53822">
    <property type="entry name" value="Periplasmic binding protein-like I"/>
    <property type="match status" value="1"/>
</dbReference>
<dbReference type="PANTHER" id="PTHR30146:SF109">
    <property type="entry name" value="HTH-TYPE TRANSCRIPTIONAL REGULATOR GALS"/>
    <property type="match status" value="1"/>
</dbReference>
<dbReference type="SMART" id="SM00354">
    <property type="entry name" value="HTH_LACI"/>
    <property type="match status" value="1"/>
</dbReference>
<dbReference type="KEGG" id="arac:E0W69_003740"/>
<name>A0A5P2GAE3_9BACT</name>
<protein>
    <submittedName>
        <fullName evidence="5">LacI family transcriptional regulator</fullName>
    </submittedName>
</protein>
<dbReference type="GO" id="GO:0000976">
    <property type="term" value="F:transcription cis-regulatory region binding"/>
    <property type="evidence" value="ECO:0007669"/>
    <property type="project" value="TreeGrafter"/>
</dbReference>
<sequence length="346" mass="38798">MHFKSITIKDIAKALGLSISTVSKALRNSYEISEETKKMVGDYAHSHNYRPNPLAQGLRKGTSKTIGVVVAVFDDNFFSKVIDGIESSSNEHGYSVIFTQSRESYDKEKQNVQTLADRSLDGLLISLSSGTKDLSYLKELSNIGLPIVLFDRISEEINTHKVVCNNYKGGYEATEHLIKNGCKNIAHITSNITLSYSKEREDGYLNALKYYSFPIEESNIIYCNQEDDIYDQANNAIDKLLNKKNPPDAIFCGSDVLSTTVFRILKKKNIRIPEEIAIVGFSNSASAEAYDPSFTTVEQPTFEMGQKATELLIQLMEAKRKPLKYDTIVLDPVLHVRKSSQKLEIV</sequence>
<dbReference type="InterPro" id="IPR000843">
    <property type="entry name" value="HTH_LacI"/>
</dbReference>
<dbReference type="CDD" id="cd06267">
    <property type="entry name" value="PBP1_LacI_sugar_binding-like"/>
    <property type="match status" value="1"/>
</dbReference>
<dbReference type="GO" id="GO:0003700">
    <property type="term" value="F:DNA-binding transcription factor activity"/>
    <property type="evidence" value="ECO:0007669"/>
    <property type="project" value="TreeGrafter"/>
</dbReference>
<keyword evidence="1" id="KW-0805">Transcription regulation</keyword>
<evidence type="ECO:0000313" key="5">
    <source>
        <dbReference type="EMBL" id="QES90902.1"/>
    </source>
</evidence>
<proteinExistence type="predicted"/>
<dbReference type="Proteomes" id="UP000292424">
    <property type="component" value="Chromosome"/>
</dbReference>
<dbReference type="PROSITE" id="PS50932">
    <property type="entry name" value="HTH_LACI_2"/>
    <property type="match status" value="1"/>
</dbReference>
<evidence type="ECO:0000313" key="6">
    <source>
        <dbReference type="Proteomes" id="UP000292424"/>
    </source>
</evidence>
<feature type="domain" description="HTH lacI-type" evidence="4">
    <location>
        <begin position="6"/>
        <end position="60"/>
    </location>
</feature>
<dbReference type="CDD" id="cd01392">
    <property type="entry name" value="HTH_LacI"/>
    <property type="match status" value="1"/>
</dbReference>
<dbReference type="InterPro" id="IPR001761">
    <property type="entry name" value="Peripla_BP/Lac1_sug-bd_dom"/>
</dbReference>
<keyword evidence="6" id="KW-1185">Reference proteome</keyword>
<dbReference type="Pfam" id="PF00356">
    <property type="entry name" value="LacI"/>
    <property type="match status" value="1"/>
</dbReference>
<dbReference type="AlphaFoldDB" id="A0A5P2GAE3"/>
<dbReference type="InterPro" id="IPR028082">
    <property type="entry name" value="Peripla_BP_I"/>
</dbReference>
<reference evidence="5 6" key="1">
    <citation type="submission" date="2019-09" db="EMBL/GenBank/DDBJ databases">
        <title>Complete genome sequence of Arachidicoccus sp. B3-10 isolated from apple orchard soil.</title>
        <authorList>
            <person name="Kim H.S."/>
            <person name="Han K.-I."/>
            <person name="Suh M.K."/>
            <person name="Lee K.C."/>
            <person name="Eom M.K."/>
            <person name="Kim J.-S."/>
            <person name="Kang S.W."/>
            <person name="Sin Y."/>
            <person name="Lee J.-S."/>
        </authorList>
    </citation>
    <scope>NUCLEOTIDE SEQUENCE [LARGE SCALE GENOMIC DNA]</scope>
    <source>
        <strain evidence="5 6">B3-10</strain>
    </source>
</reference>
<dbReference type="Pfam" id="PF00532">
    <property type="entry name" value="Peripla_BP_1"/>
    <property type="match status" value="1"/>
</dbReference>
<dbReference type="SUPFAM" id="SSF47413">
    <property type="entry name" value="lambda repressor-like DNA-binding domains"/>
    <property type="match status" value="1"/>
</dbReference>
<evidence type="ECO:0000256" key="1">
    <source>
        <dbReference type="ARBA" id="ARBA00023015"/>
    </source>
</evidence>
<dbReference type="Gene3D" id="1.10.260.40">
    <property type="entry name" value="lambda repressor-like DNA-binding domains"/>
    <property type="match status" value="1"/>
</dbReference>
<evidence type="ECO:0000256" key="2">
    <source>
        <dbReference type="ARBA" id="ARBA00023125"/>
    </source>
</evidence>
<dbReference type="PANTHER" id="PTHR30146">
    <property type="entry name" value="LACI-RELATED TRANSCRIPTIONAL REPRESSOR"/>
    <property type="match status" value="1"/>
</dbReference>
<dbReference type="EMBL" id="CP044016">
    <property type="protein sequence ID" value="QES90902.1"/>
    <property type="molecule type" value="Genomic_DNA"/>
</dbReference>
<evidence type="ECO:0000256" key="3">
    <source>
        <dbReference type="ARBA" id="ARBA00023163"/>
    </source>
</evidence>
<dbReference type="Gene3D" id="3.40.50.2300">
    <property type="match status" value="2"/>
</dbReference>
<evidence type="ECO:0000259" key="4">
    <source>
        <dbReference type="PROSITE" id="PS50932"/>
    </source>
</evidence>
<organism evidence="5 6">
    <name type="scientific">Rhizosphaericola mali</name>
    <dbReference type="NCBI Taxonomy" id="2545455"/>
    <lineage>
        <taxon>Bacteria</taxon>
        <taxon>Pseudomonadati</taxon>
        <taxon>Bacteroidota</taxon>
        <taxon>Chitinophagia</taxon>
        <taxon>Chitinophagales</taxon>
        <taxon>Chitinophagaceae</taxon>
        <taxon>Rhizosphaericola</taxon>
    </lineage>
</organism>
<gene>
    <name evidence="5" type="ORF">E0W69_003740</name>
</gene>